<keyword evidence="2" id="KW-1185">Reference proteome</keyword>
<accession>A0AAD6NFT1</accession>
<gene>
    <name evidence="1" type="ORF">Dda_8384</name>
</gene>
<dbReference type="EMBL" id="JAQGDS010000012">
    <property type="protein sequence ID" value="KAJ6256522.1"/>
    <property type="molecule type" value="Genomic_DNA"/>
</dbReference>
<comment type="caution">
    <text evidence="1">The sequence shown here is derived from an EMBL/GenBank/DDBJ whole genome shotgun (WGS) entry which is preliminary data.</text>
</comment>
<protein>
    <submittedName>
        <fullName evidence="1">Uncharacterized protein</fullName>
    </submittedName>
</protein>
<evidence type="ECO:0000313" key="1">
    <source>
        <dbReference type="EMBL" id="KAJ6256522.1"/>
    </source>
</evidence>
<name>A0AAD6NFT1_DREDA</name>
<dbReference type="Proteomes" id="UP001221413">
    <property type="component" value="Unassembled WGS sequence"/>
</dbReference>
<organism evidence="1 2">
    <name type="scientific">Drechslerella dactyloides</name>
    <name type="common">Nematode-trapping fungus</name>
    <name type="synonym">Arthrobotrys dactyloides</name>
    <dbReference type="NCBI Taxonomy" id="74499"/>
    <lineage>
        <taxon>Eukaryota</taxon>
        <taxon>Fungi</taxon>
        <taxon>Dikarya</taxon>
        <taxon>Ascomycota</taxon>
        <taxon>Pezizomycotina</taxon>
        <taxon>Orbiliomycetes</taxon>
        <taxon>Orbiliales</taxon>
        <taxon>Orbiliaceae</taxon>
        <taxon>Drechslerella</taxon>
    </lineage>
</organism>
<dbReference type="AlphaFoldDB" id="A0AAD6NFT1"/>
<sequence length="72" mass="8135">MYARPSETLTWTRDLKAAQEWADHSSYCPKASSFVTQQSGDRIVKNTTISRGCVVLRSERAPQLARLGLHEQ</sequence>
<reference evidence="1" key="1">
    <citation type="submission" date="2023-01" db="EMBL/GenBank/DDBJ databases">
        <title>The chitinases involved in constricting ring structure development in the nematode-trapping fungus Drechslerella dactyloides.</title>
        <authorList>
            <person name="Wang R."/>
            <person name="Zhang L."/>
            <person name="Tang P."/>
            <person name="Li S."/>
            <person name="Liang L."/>
        </authorList>
    </citation>
    <scope>NUCLEOTIDE SEQUENCE</scope>
    <source>
        <strain evidence="1">YMF1.00031</strain>
    </source>
</reference>
<proteinExistence type="predicted"/>
<evidence type="ECO:0000313" key="2">
    <source>
        <dbReference type="Proteomes" id="UP001221413"/>
    </source>
</evidence>